<sequence>MTRENQADIIRHRDKGVSSMGGDRPLSIYTGVRGELLMADFLY</sequence>
<dbReference type="EMBL" id="ABOU02000049">
    <property type="protein sequence ID" value="EDY31885.1"/>
    <property type="molecule type" value="Genomic_DNA"/>
</dbReference>
<dbReference type="AlphaFoldDB" id="B5CS59"/>
<protein>
    <submittedName>
        <fullName evidence="1">Uncharacterized protein</fullName>
    </submittedName>
</protein>
<proteinExistence type="predicted"/>
<reference evidence="1 2" key="1">
    <citation type="submission" date="2008-08" db="EMBL/GenBank/DDBJ databases">
        <title>Draft genome sequence of Ruminococcus lactaris ATCC 29176.</title>
        <authorList>
            <person name="Sudarsanam P."/>
            <person name="Ley R."/>
            <person name="Guruge J."/>
            <person name="Turnbaugh P.J."/>
            <person name="Mahowald M."/>
            <person name="Liep D."/>
            <person name="Gordon J."/>
        </authorList>
    </citation>
    <scope>NUCLEOTIDE SEQUENCE [LARGE SCALE GENOMIC DNA]</scope>
    <source>
        <strain evidence="1 2">ATCC 29176</strain>
    </source>
</reference>
<organism evidence="1 2">
    <name type="scientific">[Ruminococcus] lactaris ATCC 29176</name>
    <dbReference type="NCBI Taxonomy" id="471875"/>
    <lineage>
        <taxon>Bacteria</taxon>
        <taxon>Bacillati</taxon>
        <taxon>Bacillota</taxon>
        <taxon>Clostridia</taxon>
        <taxon>Lachnospirales</taxon>
        <taxon>Lachnospiraceae</taxon>
        <taxon>Mediterraneibacter</taxon>
    </lineage>
</organism>
<dbReference type="HOGENOM" id="CLU_3239192_0_0_9"/>
<evidence type="ECO:0000313" key="2">
    <source>
        <dbReference type="Proteomes" id="UP000003254"/>
    </source>
</evidence>
<evidence type="ECO:0000313" key="1">
    <source>
        <dbReference type="EMBL" id="EDY31885.1"/>
    </source>
</evidence>
<gene>
    <name evidence="1" type="ORF">RUMLAC_02317</name>
</gene>
<reference evidence="1 2" key="2">
    <citation type="submission" date="2008-08" db="EMBL/GenBank/DDBJ databases">
        <authorList>
            <person name="Fulton L."/>
            <person name="Clifton S."/>
            <person name="Fulton B."/>
            <person name="Xu J."/>
            <person name="Minx P."/>
            <person name="Pepin K.H."/>
            <person name="Johnson M."/>
            <person name="Bhonagiri V."/>
            <person name="Nash W.E."/>
            <person name="Mardis E.R."/>
            <person name="Wilson R.K."/>
        </authorList>
    </citation>
    <scope>NUCLEOTIDE SEQUENCE [LARGE SCALE GENOMIC DNA]</scope>
    <source>
        <strain evidence="1 2">ATCC 29176</strain>
    </source>
</reference>
<comment type="caution">
    <text evidence="1">The sequence shown here is derived from an EMBL/GenBank/DDBJ whole genome shotgun (WGS) entry which is preliminary data.</text>
</comment>
<name>B5CS59_9FIRM</name>
<dbReference type="Proteomes" id="UP000003254">
    <property type="component" value="Unassembled WGS sequence"/>
</dbReference>
<keyword evidence="2" id="KW-1185">Reference proteome</keyword>
<accession>B5CS59</accession>